<dbReference type="AlphaFoldDB" id="A0A0D2CGA9"/>
<keyword evidence="3" id="KW-1185">Reference proteome</keyword>
<feature type="region of interest" description="Disordered" evidence="1">
    <location>
        <begin position="374"/>
        <end position="401"/>
    </location>
</feature>
<evidence type="ECO:0000256" key="1">
    <source>
        <dbReference type="SAM" id="MobiDB-lite"/>
    </source>
</evidence>
<evidence type="ECO:0000313" key="3">
    <source>
        <dbReference type="Proteomes" id="UP000054266"/>
    </source>
</evidence>
<feature type="region of interest" description="Disordered" evidence="1">
    <location>
        <begin position="535"/>
        <end position="632"/>
    </location>
</feature>
<accession>A0A0D2CGA9</accession>
<evidence type="ECO:0000313" key="2">
    <source>
        <dbReference type="EMBL" id="KIW64201.1"/>
    </source>
</evidence>
<gene>
    <name evidence="2" type="ORF">PV04_09154</name>
</gene>
<feature type="compositionally biased region" description="Polar residues" evidence="1">
    <location>
        <begin position="174"/>
        <end position="186"/>
    </location>
</feature>
<proteinExistence type="predicted"/>
<organism evidence="2 3">
    <name type="scientific">Phialophora macrospora</name>
    <dbReference type="NCBI Taxonomy" id="1851006"/>
    <lineage>
        <taxon>Eukaryota</taxon>
        <taxon>Fungi</taxon>
        <taxon>Dikarya</taxon>
        <taxon>Ascomycota</taxon>
        <taxon>Pezizomycotina</taxon>
        <taxon>Eurotiomycetes</taxon>
        <taxon>Chaetothyriomycetidae</taxon>
        <taxon>Chaetothyriales</taxon>
        <taxon>Herpotrichiellaceae</taxon>
        <taxon>Phialophora</taxon>
    </lineage>
</organism>
<dbReference type="EMBL" id="KN846961">
    <property type="protein sequence ID" value="KIW64201.1"/>
    <property type="molecule type" value="Genomic_DNA"/>
</dbReference>
<feature type="compositionally biased region" description="Low complexity" evidence="1">
    <location>
        <begin position="76"/>
        <end position="89"/>
    </location>
</feature>
<feature type="region of interest" description="Disordered" evidence="1">
    <location>
        <begin position="71"/>
        <end position="132"/>
    </location>
</feature>
<feature type="compositionally biased region" description="Polar residues" evidence="1">
    <location>
        <begin position="121"/>
        <end position="130"/>
    </location>
</feature>
<sequence>MVAIRLEWCVEDDKDIIGIIWNSSRQYLHQREIMEQTSLTEANGDEPRMHSEELVSLLLSSEMSRLSLNERPEPCTLTHSSRSSQSTTTIEHPPPEYAEVDSAAPADRLVGHSTDHPQELRLSSNPSDSQPCVKEARNDLLSANVPITQATQEDIPVEPPHNDVSIDQNVDTSSASITPVTGSRRQAGNIERDGESDDICPHNIRPWRFGIPIANADTRAPDICWCNECFQSGTPLDNRICFGTSDGYVEVWTDKAKAAIFPLSPSPCFCRTVPFYLETVTKYDFYRDDPRKVRDNSPKRKYLLSCRSFHISSTKDGRFRNIDSGSALISSSSFGKSFLQPPPSGHLRRLSAPENNVHLLGPNSPSANRTNHVIPETLGRPKSSSGVPSLTPGSKPAQSIVSINPKPPVLPKDICWCGDFCWVTKVRRARPDQSDIRLEGRSTTEIGHRVFFSSARGEIEVWTDLPKPKNAFTGVEKSTCTMAPRHVSSVVKVDTHTRALTQSAPKRVHLLNCRESSIRPPLVFGRSSATFWRKEDTTGKDGVSAPKDRGLHEERGRLTTCSTRREERPNLPSSGLLQPPQIGHQRRSSAPEALANKTEPPTQLSRGKYSRLPNGKMAIVRMPPGDSSSPYI</sequence>
<dbReference type="HOGENOM" id="CLU_019191_0_0_1"/>
<feature type="compositionally biased region" description="Polar residues" evidence="1">
    <location>
        <begin position="382"/>
        <end position="401"/>
    </location>
</feature>
<dbReference type="Proteomes" id="UP000054266">
    <property type="component" value="Unassembled WGS sequence"/>
</dbReference>
<feature type="region of interest" description="Disordered" evidence="1">
    <location>
        <begin position="174"/>
        <end position="197"/>
    </location>
</feature>
<feature type="compositionally biased region" description="Basic and acidic residues" evidence="1">
    <location>
        <begin position="546"/>
        <end position="569"/>
    </location>
</feature>
<protein>
    <submittedName>
        <fullName evidence="2">Uncharacterized protein</fullName>
    </submittedName>
</protein>
<reference evidence="2 3" key="1">
    <citation type="submission" date="2015-01" db="EMBL/GenBank/DDBJ databases">
        <title>The Genome Sequence of Capronia semiimmersa CBS27337.</title>
        <authorList>
            <consortium name="The Broad Institute Genomics Platform"/>
            <person name="Cuomo C."/>
            <person name="de Hoog S."/>
            <person name="Gorbushina A."/>
            <person name="Stielow B."/>
            <person name="Teixiera M."/>
            <person name="Abouelleil A."/>
            <person name="Chapman S.B."/>
            <person name="Priest M."/>
            <person name="Young S.K."/>
            <person name="Wortman J."/>
            <person name="Nusbaum C."/>
            <person name="Birren B."/>
        </authorList>
    </citation>
    <scope>NUCLEOTIDE SEQUENCE [LARGE SCALE GENOMIC DNA]</scope>
    <source>
        <strain evidence="2 3">CBS 27337</strain>
    </source>
</reference>
<name>A0A0D2CGA9_9EURO</name>
<feature type="compositionally biased region" description="Basic and acidic residues" evidence="1">
    <location>
        <begin position="109"/>
        <end position="119"/>
    </location>
</feature>